<dbReference type="Gene3D" id="3.30.70.20">
    <property type="match status" value="1"/>
</dbReference>
<dbReference type="InterPro" id="IPR017896">
    <property type="entry name" value="4Fe4S_Fe-S-bd"/>
</dbReference>
<evidence type="ECO:0000256" key="2">
    <source>
        <dbReference type="ARBA" id="ARBA00022485"/>
    </source>
</evidence>
<dbReference type="HOGENOM" id="CLU_1507315_0_0_2"/>
<dbReference type="PANTHER" id="PTHR43687">
    <property type="entry name" value="ADENYLYLSULFATE REDUCTASE, BETA SUBUNIT"/>
    <property type="match status" value="1"/>
</dbReference>
<keyword evidence="1" id="KW-0813">Transport</keyword>
<evidence type="ECO:0000256" key="7">
    <source>
        <dbReference type="ARBA" id="ARBA00023014"/>
    </source>
</evidence>
<dbReference type="Proteomes" id="UP000000758">
    <property type="component" value="Chromosome"/>
</dbReference>
<keyword evidence="5" id="KW-0249">Electron transport</keyword>
<accession>A0RYC1</accession>
<dbReference type="GO" id="GO:0046872">
    <property type="term" value="F:metal ion binding"/>
    <property type="evidence" value="ECO:0007669"/>
    <property type="project" value="UniProtKB-KW"/>
</dbReference>
<dbReference type="PROSITE" id="PS00198">
    <property type="entry name" value="4FE4S_FER_1"/>
    <property type="match status" value="1"/>
</dbReference>
<dbReference type="PANTHER" id="PTHR43687:SF6">
    <property type="entry name" value="L-ASPARTATE SEMIALDEHYDE SULFURTRANSFERASE IRON-SULFUR SUBUNIT"/>
    <property type="match status" value="1"/>
</dbReference>
<reference evidence="9 10" key="1">
    <citation type="journal article" date="2006" name="Proc. Natl. Acad. Sci. U.S.A.">
        <title>Genomic analysis of the uncultivated marine crenarchaeote Cenarchaeum symbiosum.</title>
        <authorList>
            <person name="Hallam S.J."/>
            <person name="Konstantinidis K.T."/>
            <person name="Putnam N."/>
            <person name="Schleper C."/>
            <person name="Watanabe Y."/>
            <person name="Sugahara J."/>
            <person name="Preston C."/>
            <person name="de la Torre J."/>
            <person name="Richardson P.M."/>
            <person name="DeLong E.F."/>
        </authorList>
    </citation>
    <scope>NUCLEOTIDE SEQUENCE [LARGE SCALE GENOMIC DNA]</scope>
    <source>
        <strain evidence="10">A</strain>
    </source>
</reference>
<dbReference type="GO" id="GO:0051539">
    <property type="term" value="F:4 iron, 4 sulfur cluster binding"/>
    <property type="evidence" value="ECO:0007669"/>
    <property type="project" value="UniProtKB-KW"/>
</dbReference>
<dbReference type="SUPFAM" id="SSF54862">
    <property type="entry name" value="4Fe-4S ferredoxins"/>
    <property type="match status" value="1"/>
</dbReference>
<dbReference type="EMBL" id="DP000238">
    <property type="protein sequence ID" value="ABK78338.1"/>
    <property type="molecule type" value="Genomic_DNA"/>
</dbReference>
<dbReference type="Pfam" id="PF13187">
    <property type="entry name" value="Fer4_9"/>
    <property type="match status" value="1"/>
</dbReference>
<gene>
    <name evidence="9" type="ordered locus">CENSYa_1727</name>
</gene>
<dbReference type="InterPro" id="IPR050572">
    <property type="entry name" value="Fe-S_Ferredoxin"/>
</dbReference>
<evidence type="ECO:0000313" key="10">
    <source>
        <dbReference type="Proteomes" id="UP000000758"/>
    </source>
</evidence>
<evidence type="ECO:0000313" key="9">
    <source>
        <dbReference type="EMBL" id="ABK78338.1"/>
    </source>
</evidence>
<evidence type="ECO:0000256" key="6">
    <source>
        <dbReference type="ARBA" id="ARBA00023004"/>
    </source>
</evidence>
<evidence type="ECO:0000256" key="1">
    <source>
        <dbReference type="ARBA" id="ARBA00022448"/>
    </source>
</evidence>
<dbReference type="EnsemblBacteria" id="ABK78338">
    <property type="protein sequence ID" value="ABK78338"/>
    <property type="gene ID" value="CENSYa_1727"/>
</dbReference>
<dbReference type="AlphaFoldDB" id="A0RYC1"/>
<keyword evidence="6" id="KW-0408">Iron</keyword>
<evidence type="ECO:0000256" key="3">
    <source>
        <dbReference type="ARBA" id="ARBA00022723"/>
    </source>
</evidence>
<keyword evidence="10" id="KW-1185">Reference proteome</keyword>
<keyword evidence="7" id="KW-0411">Iron-sulfur</keyword>
<organism evidence="9 10">
    <name type="scientific">Cenarchaeum symbiosum (strain A)</name>
    <dbReference type="NCBI Taxonomy" id="414004"/>
    <lineage>
        <taxon>Archaea</taxon>
        <taxon>Nitrososphaerota</taxon>
        <taxon>Candidatus Cenarchaeales</taxon>
        <taxon>Candidatus Cenarchaeaceae</taxon>
        <taxon>Candidatus Cenarchaeum</taxon>
    </lineage>
</organism>
<evidence type="ECO:0000256" key="5">
    <source>
        <dbReference type="ARBA" id="ARBA00022982"/>
    </source>
</evidence>
<dbReference type="PATRIC" id="fig|414004.10.peg.1573"/>
<dbReference type="GO" id="GO:0016491">
    <property type="term" value="F:oxidoreductase activity"/>
    <property type="evidence" value="ECO:0007669"/>
    <property type="project" value="UniProtKB-ARBA"/>
</dbReference>
<keyword evidence="4" id="KW-0677">Repeat</keyword>
<dbReference type="KEGG" id="csy:CENSYa_1727"/>
<dbReference type="InterPro" id="IPR017900">
    <property type="entry name" value="4Fe4S_Fe_S_CS"/>
</dbReference>
<feature type="domain" description="4Fe-4S ferredoxin-type" evidence="8">
    <location>
        <begin position="122"/>
        <end position="151"/>
    </location>
</feature>
<evidence type="ECO:0000259" key="8">
    <source>
        <dbReference type="PROSITE" id="PS51379"/>
    </source>
</evidence>
<evidence type="ECO:0000256" key="4">
    <source>
        <dbReference type="ARBA" id="ARBA00022737"/>
    </source>
</evidence>
<proteinExistence type="predicted"/>
<keyword evidence="3" id="KW-0479">Metal-binding</keyword>
<protein>
    <submittedName>
        <fullName evidence="9">Ferredoxin</fullName>
    </submittedName>
</protein>
<sequence>MPIDPKFVENLEVAGKTLHSDGENKHFIWGKGKKGVAAENEEVKAAYAAHGEEIVPLGVHGTTVAVDWDDCTAEGACMSVCPVQVYQWYRTEKDTSADSALNDTYAGTGLVEQDERLDKSDKSQPIREHDCTQCMACQEACPNQAILIEPSYLEHHEKADGTFVQMKSGSENPHAHD</sequence>
<feature type="domain" description="4Fe-4S ferredoxin-type" evidence="8">
    <location>
        <begin position="62"/>
        <end position="91"/>
    </location>
</feature>
<keyword evidence="2" id="KW-0004">4Fe-4S</keyword>
<name>A0RYC1_CENSY</name>
<dbReference type="STRING" id="414004.CENSYa_1727"/>
<dbReference type="PROSITE" id="PS51379">
    <property type="entry name" value="4FE4S_FER_2"/>
    <property type="match status" value="2"/>
</dbReference>